<evidence type="ECO:0000313" key="2">
    <source>
        <dbReference type="EMBL" id="MBE3639747.1"/>
    </source>
</evidence>
<protein>
    <submittedName>
        <fullName evidence="2">DUF1523 family protein</fullName>
    </submittedName>
</protein>
<gene>
    <name evidence="2" type="ORF">ICN82_16210</name>
</gene>
<name>A0A8J7CYM5_9RHOB</name>
<dbReference type="RefSeq" id="WP_193184708.1">
    <property type="nucleotide sequence ID" value="NZ_JACVXA010000057.1"/>
</dbReference>
<comment type="caution">
    <text evidence="2">The sequence shown here is derived from an EMBL/GenBank/DDBJ whole genome shotgun (WGS) entry which is preliminary data.</text>
</comment>
<keyword evidence="3" id="KW-1185">Reference proteome</keyword>
<organism evidence="2 3">
    <name type="scientific">Mangrovicoccus algicola</name>
    <dbReference type="NCBI Taxonomy" id="2771008"/>
    <lineage>
        <taxon>Bacteria</taxon>
        <taxon>Pseudomonadati</taxon>
        <taxon>Pseudomonadota</taxon>
        <taxon>Alphaproteobacteria</taxon>
        <taxon>Rhodobacterales</taxon>
        <taxon>Paracoccaceae</taxon>
        <taxon>Mangrovicoccus</taxon>
    </lineage>
</organism>
<keyword evidence="1" id="KW-1133">Transmembrane helix</keyword>
<keyword evidence="1" id="KW-0472">Membrane</keyword>
<dbReference type="InterPro" id="IPR011088">
    <property type="entry name" value="Phage_phiNM3_A0EWY4"/>
</dbReference>
<feature type="transmembrane region" description="Helical" evidence="1">
    <location>
        <begin position="147"/>
        <end position="166"/>
    </location>
</feature>
<dbReference type="Proteomes" id="UP000609121">
    <property type="component" value="Unassembled WGS sequence"/>
</dbReference>
<evidence type="ECO:0000256" key="1">
    <source>
        <dbReference type="SAM" id="Phobius"/>
    </source>
</evidence>
<dbReference type="EMBL" id="JACVXA010000057">
    <property type="protein sequence ID" value="MBE3639747.1"/>
    <property type="molecule type" value="Genomic_DNA"/>
</dbReference>
<keyword evidence="1" id="KW-0812">Transmembrane</keyword>
<accession>A0A8J7CYM5</accession>
<dbReference type="Pfam" id="PF07509">
    <property type="entry name" value="DUF1523"/>
    <property type="match status" value="1"/>
</dbReference>
<sequence length="211" mass="24148">MMRKLSLILFAAIILIVACFLGYTLPRQYVVRVVNTEIQRIDTSGSWFYANSEASGADGTRDVKMIQTIRDGGRPKVFRNEDTGWGWPPYFKFDSANVQAQASDMTSSADNPNWVLVKSYGWRSELFSIYPNVLKLRPIDSPADKPWPVFNIIVILALIVLCGLVYRAIHKFWDRRVDPMIGRVADVFDGDDDREGPNKRAPVRNEGWFRR</sequence>
<reference evidence="2" key="1">
    <citation type="submission" date="2020-09" db="EMBL/GenBank/DDBJ databases">
        <title>A novel bacterium of genus Mangrovicoccus, isolated from South China Sea.</title>
        <authorList>
            <person name="Huang H."/>
            <person name="Mo K."/>
            <person name="Hu Y."/>
        </authorList>
    </citation>
    <scope>NUCLEOTIDE SEQUENCE</scope>
    <source>
        <strain evidence="2">HB182678</strain>
    </source>
</reference>
<dbReference type="AlphaFoldDB" id="A0A8J7CYM5"/>
<evidence type="ECO:0000313" key="3">
    <source>
        <dbReference type="Proteomes" id="UP000609121"/>
    </source>
</evidence>
<proteinExistence type="predicted"/>
<dbReference type="PROSITE" id="PS51257">
    <property type="entry name" value="PROKAR_LIPOPROTEIN"/>
    <property type="match status" value="1"/>
</dbReference>